<dbReference type="PANTHER" id="PTHR42831:SF1">
    <property type="entry name" value="FE-S PROTEIN MATURATION AUXILIARY FACTOR YITW"/>
    <property type="match status" value="1"/>
</dbReference>
<sequence length="107" mass="11864">MSEKLKDKIVEAISKVFDPEIPVNIYELGLIYNIDIKKDKTVEITMTLTSPFCPVAGSLPKEVAARASEVEGVTDANVELVFEPPWSLELMSEEAKFKLNLSGNFMA</sequence>
<dbReference type="SUPFAM" id="SSF117916">
    <property type="entry name" value="Fe-S cluster assembly (FSCA) domain-like"/>
    <property type="match status" value="1"/>
</dbReference>
<reference evidence="2 3" key="1">
    <citation type="submission" date="2016-08" db="EMBL/GenBank/DDBJ databases">
        <title>New Insights into Marine Group III Euryarchaeota, from dark to light.</title>
        <authorList>
            <person name="Haro-Moreno J.M."/>
            <person name="Rodriguez-Valera F."/>
            <person name="Lopez-Garcia P."/>
            <person name="Moreira D."/>
            <person name="Martin-Cuadrado A.B."/>
        </authorList>
    </citation>
    <scope>NUCLEOTIDE SEQUENCE [LARGE SCALE GENOMIC DNA]</scope>
    <source>
        <strain evidence="2">CG-Epi2</strain>
    </source>
</reference>
<dbReference type="Pfam" id="PF01883">
    <property type="entry name" value="FeS_assembly_P"/>
    <property type="match status" value="1"/>
</dbReference>
<name>A0A1J5U2A4_9ARCH</name>
<dbReference type="InterPro" id="IPR002744">
    <property type="entry name" value="MIP18-like"/>
</dbReference>
<organism evidence="2 3">
    <name type="scientific">Marine Group III euryarchaeote CG-Epi2</name>
    <dbReference type="NCBI Taxonomy" id="1888996"/>
    <lineage>
        <taxon>Archaea</taxon>
        <taxon>Methanobacteriati</taxon>
        <taxon>Thermoplasmatota</taxon>
        <taxon>Thermoplasmata</taxon>
        <taxon>Candidatus Thermoprofundales</taxon>
    </lineage>
</organism>
<protein>
    <submittedName>
        <fullName evidence="2">SUF system Fe-S cluster assembly protein</fullName>
    </submittedName>
</protein>
<dbReference type="PANTHER" id="PTHR42831">
    <property type="entry name" value="FE-S PROTEIN MATURATION AUXILIARY FACTOR YITW"/>
    <property type="match status" value="1"/>
</dbReference>
<comment type="caution">
    <text evidence="2">The sequence shown here is derived from an EMBL/GenBank/DDBJ whole genome shotgun (WGS) entry which is preliminary data.</text>
</comment>
<dbReference type="InterPro" id="IPR034904">
    <property type="entry name" value="FSCA_dom_sf"/>
</dbReference>
<dbReference type="EMBL" id="MIYZ01000012">
    <property type="protein sequence ID" value="OIR22560.1"/>
    <property type="molecule type" value="Genomic_DNA"/>
</dbReference>
<evidence type="ECO:0000259" key="1">
    <source>
        <dbReference type="Pfam" id="PF01883"/>
    </source>
</evidence>
<dbReference type="Proteomes" id="UP000183615">
    <property type="component" value="Unassembled WGS sequence"/>
</dbReference>
<dbReference type="Gene3D" id="3.30.300.130">
    <property type="entry name" value="Fe-S cluster assembly (FSCA)"/>
    <property type="match status" value="1"/>
</dbReference>
<dbReference type="InterPro" id="IPR052339">
    <property type="entry name" value="Fe-S_Maturation_MIP18"/>
</dbReference>
<dbReference type="AlphaFoldDB" id="A0A1J5U2A4"/>
<feature type="domain" description="MIP18 family-like" evidence="1">
    <location>
        <begin position="6"/>
        <end position="79"/>
    </location>
</feature>
<dbReference type="InterPro" id="IPR014291">
    <property type="entry name" value="SUF_FeS_clus_asmbl-assoc"/>
</dbReference>
<accession>A0A1J5U2A4</accession>
<evidence type="ECO:0000313" key="2">
    <source>
        <dbReference type="EMBL" id="OIR22560.1"/>
    </source>
</evidence>
<gene>
    <name evidence="2" type="ORF">BET99_00820</name>
</gene>
<dbReference type="NCBIfam" id="TIGR02945">
    <property type="entry name" value="SUF_assoc"/>
    <property type="match status" value="1"/>
</dbReference>
<evidence type="ECO:0000313" key="3">
    <source>
        <dbReference type="Proteomes" id="UP000183615"/>
    </source>
</evidence>
<proteinExistence type="predicted"/>